<dbReference type="Pfam" id="PF00482">
    <property type="entry name" value="T2SSF"/>
    <property type="match status" value="2"/>
</dbReference>
<comment type="caution">
    <text evidence="9">The sequence shown here is derived from an EMBL/GenBank/DDBJ whole genome shotgun (WGS) entry which is preliminary data.</text>
</comment>
<evidence type="ECO:0000256" key="7">
    <source>
        <dbReference type="SAM" id="Phobius"/>
    </source>
</evidence>
<feature type="transmembrane region" description="Helical" evidence="7">
    <location>
        <begin position="352"/>
        <end position="370"/>
    </location>
</feature>
<evidence type="ECO:0000256" key="5">
    <source>
        <dbReference type="ARBA" id="ARBA00022989"/>
    </source>
</evidence>
<feature type="transmembrane region" description="Helical" evidence="7">
    <location>
        <begin position="199"/>
        <end position="217"/>
    </location>
</feature>
<evidence type="ECO:0000256" key="4">
    <source>
        <dbReference type="ARBA" id="ARBA00022692"/>
    </source>
</evidence>
<dbReference type="OrthoDB" id="1523422at2"/>
<evidence type="ECO:0000259" key="8">
    <source>
        <dbReference type="Pfam" id="PF00482"/>
    </source>
</evidence>
<dbReference type="InterPro" id="IPR042094">
    <property type="entry name" value="T2SS_GspF_sf"/>
</dbReference>
<feature type="domain" description="Type II secretion system protein GspF" evidence="8">
    <location>
        <begin position="47"/>
        <end position="169"/>
    </location>
</feature>
<proteinExistence type="inferred from homology"/>
<dbReference type="GO" id="GO:0005886">
    <property type="term" value="C:plasma membrane"/>
    <property type="evidence" value="ECO:0007669"/>
    <property type="project" value="UniProtKB-SubCell"/>
</dbReference>
<evidence type="ECO:0000256" key="3">
    <source>
        <dbReference type="ARBA" id="ARBA00022475"/>
    </source>
</evidence>
<organism evidence="9 10">
    <name type="scientific">Flagellimonas nanhaiensis</name>
    <dbReference type="NCBI Taxonomy" id="2292706"/>
    <lineage>
        <taxon>Bacteria</taxon>
        <taxon>Pseudomonadati</taxon>
        <taxon>Bacteroidota</taxon>
        <taxon>Flavobacteriia</taxon>
        <taxon>Flavobacteriales</taxon>
        <taxon>Flavobacteriaceae</taxon>
        <taxon>Flagellimonas</taxon>
    </lineage>
</organism>
<evidence type="ECO:0000313" key="10">
    <source>
        <dbReference type="Proteomes" id="UP000261828"/>
    </source>
</evidence>
<evidence type="ECO:0000313" key="9">
    <source>
        <dbReference type="EMBL" id="RDY60787.1"/>
    </source>
</evidence>
<comment type="subcellular location">
    <subcellularLocation>
        <location evidence="1">Cell membrane</location>
        <topology evidence="1">Multi-pass membrane protein</topology>
    </subcellularLocation>
</comment>
<accession>A0A371JSJ6</accession>
<keyword evidence="5 7" id="KW-1133">Transmembrane helix</keyword>
<protein>
    <submittedName>
        <fullName evidence="9">Type II secretion system F family protein</fullName>
    </submittedName>
</protein>
<gene>
    <name evidence="9" type="ORF">DX873_00985</name>
</gene>
<evidence type="ECO:0000256" key="1">
    <source>
        <dbReference type="ARBA" id="ARBA00004651"/>
    </source>
</evidence>
<dbReference type="PRINTS" id="PR00812">
    <property type="entry name" value="BCTERIALGSPF"/>
</dbReference>
<dbReference type="Gene3D" id="1.20.81.30">
    <property type="entry name" value="Type II secretion system (T2SS), domain F"/>
    <property type="match status" value="2"/>
</dbReference>
<dbReference type="EMBL" id="QTJX01000001">
    <property type="protein sequence ID" value="RDY60787.1"/>
    <property type="molecule type" value="Genomic_DNA"/>
</dbReference>
<dbReference type="AlphaFoldDB" id="A0A371JSJ6"/>
<keyword evidence="6 7" id="KW-0472">Membrane</keyword>
<dbReference type="PANTHER" id="PTHR30012:SF0">
    <property type="entry name" value="TYPE II SECRETION SYSTEM PROTEIN F-RELATED"/>
    <property type="match status" value="1"/>
</dbReference>
<reference evidence="9 10" key="1">
    <citation type="submission" date="2018-08" db="EMBL/GenBank/DDBJ databases">
        <title>Muricauda nanhaiensis sp. nov., isolated from seawater of the South China Sea.</title>
        <authorList>
            <person name="Dang Y."/>
        </authorList>
    </citation>
    <scope>NUCLEOTIDE SEQUENCE [LARGE SCALE GENOMIC DNA]</scope>
    <source>
        <strain evidence="9 10">SM1704</strain>
    </source>
</reference>
<keyword evidence="4 7" id="KW-0812">Transmembrane</keyword>
<keyword evidence="3" id="KW-1003">Cell membrane</keyword>
<dbReference type="Proteomes" id="UP000261828">
    <property type="component" value="Unassembled WGS sequence"/>
</dbReference>
<name>A0A371JSJ6_9FLAO</name>
<feature type="transmembrane region" description="Helical" evidence="7">
    <location>
        <begin position="145"/>
        <end position="168"/>
    </location>
</feature>
<dbReference type="InterPro" id="IPR003004">
    <property type="entry name" value="GspF/PilC"/>
</dbReference>
<evidence type="ECO:0000256" key="6">
    <source>
        <dbReference type="ARBA" id="ARBA00023136"/>
    </source>
</evidence>
<evidence type="ECO:0000256" key="2">
    <source>
        <dbReference type="ARBA" id="ARBA00005745"/>
    </source>
</evidence>
<dbReference type="RefSeq" id="WP_116182670.1">
    <property type="nucleotide sequence ID" value="NZ_QTJX01000001.1"/>
</dbReference>
<dbReference type="PANTHER" id="PTHR30012">
    <property type="entry name" value="GENERAL SECRETION PATHWAY PROTEIN"/>
    <property type="match status" value="1"/>
</dbReference>
<keyword evidence="10" id="KW-1185">Reference proteome</keyword>
<dbReference type="InterPro" id="IPR018076">
    <property type="entry name" value="T2SS_GspF_dom"/>
</dbReference>
<sequence>MGFNLQNIAHKESPKRDDTIGKVKKPLLEREVRLFGKPFSNKKKEDFYTELSILLKAGITLKEALKLIEDGQKRESHKALINFLGESLLSGKSFSEAVREKKEFTEYEYYSIKIGEESGTLETIAKELGLFFAKKNEQRRDLVNALTYPIIILITAVLVVIFMLRLVVPMFQDIFKQNNVDLPWITRMIISVSDLIKDYGWWILLALIVVVFGRKLLFKQDKFKRAADYLMMRIPYLGAFLKAVYLAQFTRALSLLTASKIPMLNSIEMAGKMIDFYPLRDALDSVNKKIIQGESLSNSLKDRAIFSNKMISMVKVAEETNQTEFMFDRLNQQYAIEVQQKSKLLSTLLEPMIILVVGTCVGVILVAMYLPMFKLGTVLGG</sequence>
<feature type="domain" description="Type II secretion system protein GspF" evidence="8">
    <location>
        <begin position="249"/>
        <end position="371"/>
    </location>
</feature>
<comment type="similarity">
    <text evidence="2">Belongs to the GSP F family.</text>
</comment>